<reference evidence="10" key="1">
    <citation type="submission" date="2009-10" db="EMBL/GenBank/DDBJ databases">
        <title>Complete sequence of chromosome of Methanocaldococcus vulcanius M7.</title>
        <authorList>
            <consortium name="US DOE Joint Genome Institute"/>
            <person name="Lucas S."/>
            <person name="Copeland A."/>
            <person name="Lapidus A."/>
            <person name="Glavina del Rio T."/>
            <person name="Dalin E."/>
            <person name="Tice H."/>
            <person name="Bruce D."/>
            <person name="Goodwin L."/>
            <person name="Pitluck S."/>
            <person name="Lcollab F.I."/>
            <person name="Brettin T."/>
            <person name="Detter J.C."/>
            <person name="Han C."/>
            <person name="Tapia R."/>
            <person name="Kuske C.R."/>
            <person name="Schmutz J."/>
            <person name="Larimer F."/>
            <person name="Land M."/>
            <person name="Hauser L."/>
            <person name="Kyrpides N."/>
            <person name="Ovchinikova G."/>
            <person name="Sieprawska-Lupa M."/>
            <person name="Whitman W.B."/>
            <person name="Woyke T."/>
        </authorList>
    </citation>
    <scope>NUCLEOTIDE SEQUENCE [LARGE SCALE GENOMIC DNA]</scope>
    <source>
        <strain evidence="10">M7</strain>
    </source>
</reference>
<accession>C9RG21</accession>
<gene>
    <name evidence="7" type="primary">argC</name>
    <name evidence="10" type="ordered locus">Metvu_0664</name>
</gene>
<dbReference type="Proteomes" id="UP000002063">
    <property type="component" value="Chromosome"/>
</dbReference>
<dbReference type="PANTHER" id="PTHR32338">
    <property type="entry name" value="N-ACETYL-GAMMA-GLUTAMYL-PHOSPHATE REDUCTASE, CHLOROPLASTIC-RELATED-RELATED"/>
    <property type="match status" value="1"/>
</dbReference>
<dbReference type="SMART" id="SM00859">
    <property type="entry name" value="Semialdhyde_dh"/>
    <property type="match status" value="1"/>
</dbReference>
<dbReference type="Pfam" id="PF01118">
    <property type="entry name" value="Semialdhyde_dh"/>
    <property type="match status" value="1"/>
</dbReference>
<feature type="active site" evidence="7 8">
    <location>
        <position position="158"/>
    </location>
</feature>
<dbReference type="Pfam" id="PF22698">
    <property type="entry name" value="Semialdhyde_dhC_1"/>
    <property type="match status" value="1"/>
</dbReference>
<keyword evidence="3 7" id="KW-0028">Amino-acid biosynthesis</keyword>
<dbReference type="PROSITE" id="PS01224">
    <property type="entry name" value="ARGC"/>
    <property type="match status" value="1"/>
</dbReference>
<evidence type="ECO:0000256" key="6">
    <source>
        <dbReference type="ARBA" id="ARBA00050557"/>
    </source>
</evidence>
<evidence type="ECO:0000313" key="11">
    <source>
        <dbReference type="Proteomes" id="UP000002063"/>
    </source>
</evidence>
<dbReference type="EC" id="1.2.1.38" evidence="7"/>
<dbReference type="InterPro" id="IPR050085">
    <property type="entry name" value="AGPR"/>
</dbReference>
<evidence type="ECO:0000313" key="10">
    <source>
        <dbReference type="EMBL" id="ACX72523.1"/>
    </source>
</evidence>
<dbReference type="InterPro" id="IPR023013">
    <property type="entry name" value="AGPR_AS"/>
</dbReference>
<dbReference type="InterPro" id="IPR000706">
    <property type="entry name" value="AGPR_type-1"/>
</dbReference>
<comment type="subcellular location">
    <subcellularLocation>
        <location evidence="7">Cytoplasm</location>
    </subcellularLocation>
</comment>
<comment type="pathway">
    <text evidence="1 7">Amino-acid biosynthesis; L-arginine biosynthesis; N(2)-acetyl-L-ornithine from L-glutamate: step 3/4.</text>
</comment>
<protein>
    <recommendedName>
        <fullName evidence="7">N-acetyl-gamma-glutamyl-phosphate reductase</fullName>
        <shortName evidence="7">AGPR</shortName>
        <ecNumber evidence="7">1.2.1.38</ecNumber>
    </recommendedName>
    <alternativeName>
        <fullName evidence="7">N-acetyl-glutamate semialdehyde dehydrogenase</fullName>
        <shortName evidence="7">NAGSA dehydrogenase</shortName>
    </alternativeName>
</protein>
<evidence type="ECO:0000256" key="1">
    <source>
        <dbReference type="ARBA" id="ARBA00004862"/>
    </source>
</evidence>
<comment type="function">
    <text evidence="7">Catalyzes the NADPH-dependent reduction of N-acetyl-5-glutamyl phosphate to yield N-acetyl-L-glutamate 5-semialdehyde.</text>
</comment>
<dbReference type="eggNOG" id="arCOG00495">
    <property type="taxonomic scope" value="Archaea"/>
</dbReference>
<comment type="catalytic activity">
    <reaction evidence="6 7">
        <text>N-acetyl-L-glutamate 5-semialdehyde + phosphate + NADP(+) = N-acetyl-L-glutamyl 5-phosphate + NADPH + H(+)</text>
        <dbReference type="Rhea" id="RHEA:21588"/>
        <dbReference type="ChEBI" id="CHEBI:15378"/>
        <dbReference type="ChEBI" id="CHEBI:29123"/>
        <dbReference type="ChEBI" id="CHEBI:43474"/>
        <dbReference type="ChEBI" id="CHEBI:57783"/>
        <dbReference type="ChEBI" id="CHEBI:57936"/>
        <dbReference type="ChEBI" id="CHEBI:58349"/>
        <dbReference type="EC" id="1.2.1.38"/>
    </reaction>
</comment>
<dbReference type="InterPro" id="IPR058924">
    <property type="entry name" value="AGPR_dimerisation_dom"/>
</dbReference>
<dbReference type="SUPFAM" id="SSF51735">
    <property type="entry name" value="NAD(P)-binding Rossmann-fold domains"/>
    <property type="match status" value="1"/>
</dbReference>
<dbReference type="FunFam" id="3.30.360.10:FF:000014">
    <property type="entry name" value="N-acetyl-gamma-glutamyl-phosphate reductase"/>
    <property type="match status" value="1"/>
</dbReference>
<dbReference type="InterPro" id="IPR036291">
    <property type="entry name" value="NAD(P)-bd_dom_sf"/>
</dbReference>
<dbReference type="STRING" id="579137.Metvu_0664"/>
<dbReference type="GO" id="GO:0006526">
    <property type="term" value="P:L-arginine biosynthetic process"/>
    <property type="evidence" value="ECO:0007669"/>
    <property type="project" value="UniProtKB-UniRule"/>
</dbReference>
<keyword evidence="4 7" id="KW-0521">NADP</keyword>
<keyword evidence="2 7" id="KW-0055">Arginine biosynthesis</keyword>
<dbReference type="GO" id="GO:0051287">
    <property type="term" value="F:NAD binding"/>
    <property type="evidence" value="ECO:0007669"/>
    <property type="project" value="InterPro"/>
</dbReference>
<keyword evidence="5 7" id="KW-0560">Oxidoreductase</keyword>
<keyword evidence="7" id="KW-0963">Cytoplasm</keyword>
<evidence type="ECO:0000256" key="5">
    <source>
        <dbReference type="ARBA" id="ARBA00023002"/>
    </source>
</evidence>
<dbReference type="PANTHER" id="PTHR32338:SF10">
    <property type="entry name" value="N-ACETYL-GAMMA-GLUTAMYL-PHOSPHATE REDUCTASE, CHLOROPLASTIC-RELATED"/>
    <property type="match status" value="1"/>
</dbReference>
<dbReference type="AlphaFoldDB" id="C9RG21"/>
<dbReference type="Gene3D" id="3.40.50.720">
    <property type="entry name" value="NAD(P)-binding Rossmann-like Domain"/>
    <property type="match status" value="1"/>
</dbReference>
<feature type="domain" description="Semialdehyde dehydrogenase NAD-binding" evidence="9">
    <location>
        <begin position="12"/>
        <end position="150"/>
    </location>
</feature>
<evidence type="ECO:0000259" key="9">
    <source>
        <dbReference type="SMART" id="SM00859"/>
    </source>
</evidence>
<dbReference type="InterPro" id="IPR000534">
    <property type="entry name" value="Semialdehyde_DH_NAD-bd"/>
</dbReference>
<comment type="similarity">
    <text evidence="7">Belongs to the NAGSA dehydrogenase family. Type 1 subfamily.</text>
</comment>
<dbReference type="EMBL" id="CP001787">
    <property type="protein sequence ID" value="ACX72523.1"/>
    <property type="molecule type" value="Genomic_DNA"/>
</dbReference>
<dbReference type="GO" id="GO:0005737">
    <property type="term" value="C:cytoplasm"/>
    <property type="evidence" value="ECO:0007669"/>
    <property type="project" value="UniProtKB-SubCell"/>
</dbReference>
<organism evidence="10 11">
    <name type="scientific">Methanocaldococcus vulcanius (strain ATCC 700851 / DSM 12094 / M7)</name>
    <name type="common">Methanococcus vulcanius</name>
    <dbReference type="NCBI Taxonomy" id="579137"/>
    <lineage>
        <taxon>Archaea</taxon>
        <taxon>Methanobacteriati</taxon>
        <taxon>Methanobacteriota</taxon>
        <taxon>Methanomada group</taxon>
        <taxon>Methanococci</taxon>
        <taxon>Methanococcales</taxon>
        <taxon>Methanocaldococcaceae</taxon>
        <taxon>Methanocaldococcus</taxon>
    </lineage>
</organism>
<evidence type="ECO:0000256" key="8">
    <source>
        <dbReference type="PROSITE-ProRule" id="PRU10010"/>
    </source>
</evidence>
<dbReference type="CDD" id="cd23934">
    <property type="entry name" value="AGPR_1_C"/>
    <property type="match status" value="1"/>
</dbReference>
<evidence type="ECO:0000256" key="7">
    <source>
        <dbReference type="HAMAP-Rule" id="MF_00150"/>
    </source>
</evidence>
<dbReference type="Gene3D" id="3.30.360.10">
    <property type="entry name" value="Dihydrodipicolinate Reductase, domain 2"/>
    <property type="match status" value="1"/>
</dbReference>
<evidence type="ECO:0000256" key="3">
    <source>
        <dbReference type="ARBA" id="ARBA00022605"/>
    </source>
</evidence>
<evidence type="ECO:0000256" key="4">
    <source>
        <dbReference type="ARBA" id="ARBA00022857"/>
    </source>
</evidence>
<evidence type="ECO:0000256" key="2">
    <source>
        <dbReference type="ARBA" id="ARBA00022571"/>
    </source>
</evidence>
<dbReference type="GO" id="GO:0003942">
    <property type="term" value="F:N-acetyl-gamma-glutamyl-phosphate reductase activity"/>
    <property type="evidence" value="ECO:0007669"/>
    <property type="project" value="UniProtKB-UniRule"/>
</dbReference>
<dbReference type="HOGENOM" id="CLU_006384_0_1_2"/>
<keyword evidence="11" id="KW-1185">Reference proteome</keyword>
<dbReference type="GO" id="GO:0070401">
    <property type="term" value="F:NADP+ binding"/>
    <property type="evidence" value="ECO:0007669"/>
    <property type="project" value="InterPro"/>
</dbReference>
<dbReference type="UniPathway" id="UPA00068">
    <property type="reaction ID" value="UER00108"/>
</dbReference>
<dbReference type="KEGG" id="mvu:Metvu_0664"/>
<dbReference type="HAMAP" id="MF_00150">
    <property type="entry name" value="ArgC_type1"/>
    <property type="match status" value="1"/>
</dbReference>
<name>C9RG21_METVM</name>
<proteinExistence type="inferred from homology"/>
<dbReference type="SUPFAM" id="SSF55347">
    <property type="entry name" value="Glyceraldehyde-3-phosphate dehydrogenase-like, C-terminal domain"/>
    <property type="match status" value="1"/>
</dbReference>
<dbReference type="NCBIfam" id="TIGR01850">
    <property type="entry name" value="argC"/>
    <property type="match status" value="1"/>
</dbReference>
<dbReference type="CDD" id="cd17895">
    <property type="entry name" value="AGPR_1_N"/>
    <property type="match status" value="1"/>
</dbReference>
<sequence>MITKKILVMLMDVAIVGATGYTGAELLRLLARHDDVDVCYITSRREAGKHVFKVHPHLKGVDKYKELYFVGDVDKVDADIVFTATPHGVSMSVVPKFLERGVRVIDLSGDYRFEDLSLYEKYYNIKHVGLPDVKIAYGLPELNRENIKKAQLVANPGCFPTGAILAIAPLVKEGLIEERVIFDSKTGVSGAGVNPTETTHFPNVNENITPYKITKHRHAPEIEKELNKIGRVKVSFTPHLAPITRGILTTAHAFLTEDISDNDIIDIYNEFYGREFFVRIFSDDIPRLTYVRGTNFCDIGGFEVDCHGRVVVVSCIDNLVKGASGQAIQNMNIMCGFREEEGLLDIGLNP</sequence>